<dbReference type="Gene3D" id="3.30.420.10">
    <property type="entry name" value="Ribonuclease H-like superfamily/Ribonuclease H"/>
    <property type="match status" value="1"/>
</dbReference>
<evidence type="ECO:0000259" key="1">
    <source>
        <dbReference type="PROSITE" id="PS50994"/>
    </source>
</evidence>
<keyword evidence="3" id="KW-1185">Reference proteome</keyword>
<dbReference type="GO" id="GO:0015074">
    <property type="term" value="P:DNA integration"/>
    <property type="evidence" value="ECO:0007669"/>
    <property type="project" value="InterPro"/>
</dbReference>
<sequence length="225" mass="26218">WKKVRERYYWKNSYEDVKKYIGECDQCQRKAPLKKASKPLRPIPVKSAPFLQIGMDLVGPLEQTEAGHCYIVVLTEYLTKWVDAEPIEEKNAENVVEVLTRFVANHGVPEVLITDQGREFCNQLNDKFCAQFGMQHRVASPYHPQTGAHTERYNRTLCDMLSKYINERHSDWDKKLPSMLFAYRTAVHDSTKKSPFFSCVWQASKTTYRFGFAIRIGCKRISGRR</sequence>
<comment type="caution">
    <text evidence="2">The sequence shown here is derived from an EMBL/GenBank/DDBJ whole genome shotgun (WGS) entry which is preliminary data.</text>
</comment>
<dbReference type="InterPro" id="IPR041588">
    <property type="entry name" value="Integrase_H2C2"/>
</dbReference>
<dbReference type="InterPro" id="IPR050951">
    <property type="entry name" value="Retrovirus_Pol_polyprotein"/>
</dbReference>
<dbReference type="PANTHER" id="PTHR37984:SF5">
    <property type="entry name" value="PROTEIN NYNRIN-LIKE"/>
    <property type="match status" value="1"/>
</dbReference>
<dbReference type="InterPro" id="IPR012337">
    <property type="entry name" value="RNaseH-like_sf"/>
</dbReference>
<gene>
    <name evidence="2" type="ORF">FSP39_020333</name>
</gene>
<dbReference type="Pfam" id="PF17921">
    <property type="entry name" value="Integrase_H2C2"/>
    <property type="match status" value="1"/>
</dbReference>
<dbReference type="AlphaFoldDB" id="A0AA88YVQ6"/>
<name>A0AA88YVQ6_PINIB</name>
<evidence type="ECO:0000313" key="2">
    <source>
        <dbReference type="EMBL" id="KAK3108989.1"/>
    </source>
</evidence>
<dbReference type="GO" id="GO:0003676">
    <property type="term" value="F:nucleic acid binding"/>
    <property type="evidence" value="ECO:0007669"/>
    <property type="project" value="InterPro"/>
</dbReference>
<dbReference type="InterPro" id="IPR036397">
    <property type="entry name" value="RNaseH_sf"/>
</dbReference>
<dbReference type="PANTHER" id="PTHR37984">
    <property type="entry name" value="PROTEIN CBG26694"/>
    <property type="match status" value="1"/>
</dbReference>
<proteinExistence type="predicted"/>
<dbReference type="Gene3D" id="1.10.340.70">
    <property type="match status" value="1"/>
</dbReference>
<dbReference type="PROSITE" id="PS50994">
    <property type="entry name" value="INTEGRASE"/>
    <property type="match status" value="1"/>
</dbReference>
<dbReference type="Proteomes" id="UP001186944">
    <property type="component" value="Unassembled WGS sequence"/>
</dbReference>
<feature type="domain" description="Integrase catalytic" evidence="1">
    <location>
        <begin position="45"/>
        <end position="203"/>
    </location>
</feature>
<dbReference type="SUPFAM" id="SSF53098">
    <property type="entry name" value="Ribonuclease H-like"/>
    <property type="match status" value="1"/>
</dbReference>
<dbReference type="Pfam" id="PF00665">
    <property type="entry name" value="rve"/>
    <property type="match status" value="1"/>
</dbReference>
<accession>A0AA88YVQ6</accession>
<dbReference type="InterPro" id="IPR001584">
    <property type="entry name" value="Integrase_cat-core"/>
</dbReference>
<reference evidence="2" key="1">
    <citation type="submission" date="2019-08" db="EMBL/GenBank/DDBJ databases">
        <title>The improved chromosome-level genome for the pearl oyster Pinctada fucata martensii using PacBio sequencing and Hi-C.</title>
        <authorList>
            <person name="Zheng Z."/>
        </authorList>
    </citation>
    <scope>NUCLEOTIDE SEQUENCE</scope>
    <source>
        <strain evidence="2">ZZ-2019</strain>
        <tissue evidence="2">Adductor muscle</tissue>
    </source>
</reference>
<protein>
    <recommendedName>
        <fullName evidence="1">Integrase catalytic domain-containing protein</fullName>
    </recommendedName>
</protein>
<evidence type="ECO:0000313" key="3">
    <source>
        <dbReference type="Proteomes" id="UP001186944"/>
    </source>
</evidence>
<feature type="non-terminal residue" evidence="2">
    <location>
        <position position="1"/>
    </location>
</feature>
<organism evidence="2 3">
    <name type="scientific">Pinctada imbricata</name>
    <name type="common">Atlantic pearl-oyster</name>
    <name type="synonym">Pinctada martensii</name>
    <dbReference type="NCBI Taxonomy" id="66713"/>
    <lineage>
        <taxon>Eukaryota</taxon>
        <taxon>Metazoa</taxon>
        <taxon>Spiralia</taxon>
        <taxon>Lophotrochozoa</taxon>
        <taxon>Mollusca</taxon>
        <taxon>Bivalvia</taxon>
        <taxon>Autobranchia</taxon>
        <taxon>Pteriomorphia</taxon>
        <taxon>Pterioida</taxon>
        <taxon>Pterioidea</taxon>
        <taxon>Pteriidae</taxon>
        <taxon>Pinctada</taxon>
    </lineage>
</organism>
<dbReference type="FunFam" id="3.30.420.10:FF:000032">
    <property type="entry name" value="Retrovirus-related Pol polyprotein from transposon 297-like Protein"/>
    <property type="match status" value="1"/>
</dbReference>
<dbReference type="EMBL" id="VSWD01000001">
    <property type="protein sequence ID" value="KAK3108989.1"/>
    <property type="molecule type" value="Genomic_DNA"/>
</dbReference>